<evidence type="ECO:0000256" key="1">
    <source>
        <dbReference type="ARBA" id="ARBA00004651"/>
    </source>
</evidence>
<feature type="transmembrane region" description="Helical" evidence="7">
    <location>
        <begin position="84"/>
        <end position="103"/>
    </location>
</feature>
<keyword evidence="9" id="KW-1185">Reference proteome</keyword>
<evidence type="ECO:0000256" key="3">
    <source>
        <dbReference type="ARBA" id="ARBA00022475"/>
    </source>
</evidence>
<dbReference type="PANTHER" id="PTHR33452">
    <property type="entry name" value="OXIDOREDUCTASE CATD-RELATED"/>
    <property type="match status" value="1"/>
</dbReference>
<evidence type="ECO:0000256" key="2">
    <source>
        <dbReference type="ARBA" id="ARBA00006679"/>
    </source>
</evidence>
<evidence type="ECO:0000313" key="9">
    <source>
        <dbReference type="Proteomes" id="UP000297693"/>
    </source>
</evidence>
<dbReference type="InterPro" id="IPR051907">
    <property type="entry name" value="DoxX-like_oxidoreductase"/>
</dbReference>
<reference evidence="8" key="1">
    <citation type="journal article" date="2019" name="PLoS Negl. Trop. Dis.">
        <title>Revisiting the worldwide diversity of Leptospira species in the environment.</title>
        <authorList>
            <person name="Vincent A.T."/>
            <person name="Schiettekatte O."/>
            <person name="Bourhy P."/>
            <person name="Veyrier F.J."/>
            <person name="Picardeau M."/>
        </authorList>
    </citation>
    <scope>NUCLEOTIDE SEQUENCE [LARGE SCALE GENOMIC DNA]</scope>
    <source>
        <strain evidence="8">201702476</strain>
    </source>
</reference>
<evidence type="ECO:0000256" key="5">
    <source>
        <dbReference type="ARBA" id="ARBA00022989"/>
    </source>
</evidence>
<evidence type="ECO:0000256" key="4">
    <source>
        <dbReference type="ARBA" id="ARBA00022692"/>
    </source>
</evidence>
<feature type="transmembrane region" description="Helical" evidence="7">
    <location>
        <begin position="55"/>
        <end position="77"/>
    </location>
</feature>
<keyword evidence="5 7" id="KW-1133">Transmembrane helix</keyword>
<comment type="caution">
    <text evidence="8">The sequence shown here is derived from an EMBL/GenBank/DDBJ whole genome shotgun (WGS) entry which is preliminary data.</text>
</comment>
<evidence type="ECO:0000256" key="6">
    <source>
        <dbReference type="ARBA" id="ARBA00023136"/>
    </source>
</evidence>
<feature type="transmembrane region" description="Helical" evidence="7">
    <location>
        <begin position="115"/>
        <end position="136"/>
    </location>
</feature>
<dbReference type="RefSeq" id="WP_135624777.1">
    <property type="nucleotide sequence ID" value="NZ_RQGD01000039.1"/>
</dbReference>
<organism evidence="8 9">
    <name type="scientific">Leptospira ognonensis</name>
    <dbReference type="NCBI Taxonomy" id="2484945"/>
    <lineage>
        <taxon>Bacteria</taxon>
        <taxon>Pseudomonadati</taxon>
        <taxon>Spirochaetota</taxon>
        <taxon>Spirochaetia</taxon>
        <taxon>Leptospirales</taxon>
        <taxon>Leptospiraceae</taxon>
        <taxon>Leptospira</taxon>
    </lineage>
</organism>
<sequence>MNLFYKLLSTNKDISLLIIRLTLGLVILPHGAQKVLGSFGGYGFEGTMNFFTTQLGISPVFALLAIAAEFFGSIGLILGLFTRVAAFGIFVTMLVAAVLVHSPNGFFLTNNGYEFHILALGLALPLILKGAGSCSLDDYLISKMDN</sequence>
<comment type="similarity">
    <text evidence="2">Belongs to the DoxX family.</text>
</comment>
<keyword evidence="3" id="KW-1003">Cell membrane</keyword>
<dbReference type="InterPro" id="IPR032808">
    <property type="entry name" value="DoxX"/>
</dbReference>
<evidence type="ECO:0000313" key="8">
    <source>
        <dbReference type="EMBL" id="TGL57149.1"/>
    </source>
</evidence>
<dbReference type="Proteomes" id="UP000297693">
    <property type="component" value="Unassembled WGS sequence"/>
</dbReference>
<dbReference type="EMBL" id="RQGD01000039">
    <property type="protein sequence ID" value="TGL57149.1"/>
    <property type="molecule type" value="Genomic_DNA"/>
</dbReference>
<proteinExistence type="inferred from homology"/>
<dbReference type="PANTHER" id="PTHR33452:SF1">
    <property type="entry name" value="INNER MEMBRANE PROTEIN YPHA-RELATED"/>
    <property type="match status" value="1"/>
</dbReference>
<dbReference type="OrthoDB" id="346004at2"/>
<evidence type="ECO:0000256" key="7">
    <source>
        <dbReference type="SAM" id="Phobius"/>
    </source>
</evidence>
<comment type="subcellular location">
    <subcellularLocation>
        <location evidence="1">Cell membrane</location>
        <topology evidence="1">Multi-pass membrane protein</topology>
    </subcellularLocation>
</comment>
<gene>
    <name evidence="8" type="ORF">EHQ58_15295</name>
</gene>
<dbReference type="GO" id="GO:0005886">
    <property type="term" value="C:plasma membrane"/>
    <property type="evidence" value="ECO:0007669"/>
    <property type="project" value="UniProtKB-SubCell"/>
</dbReference>
<keyword evidence="4 7" id="KW-0812">Transmembrane</keyword>
<dbReference type="AlphaFoldDB" id="A0A4R9JZI4"/>
<keyword evidence="6 7" id="KW-0472">Membrane</keyword>
<protein>
    <submittedName>
        <fullName evidence="8">DoxX family protein</fullName>
    </submittedName>
</protein>
<name>A0A4R9JZI4_9LEPT</name>
<accession>A0A4R9JZI4</accession>
<dbReference type="Pfam" id="PF07681">
    <property type="entry name" value="DoxX"/>
    <property type="match status" value="1"/>
</dbReference>